<dbReference type="EMBL" id="GDAI01001599">
    <property type="protein sequence ID" value="JAI16004.1"/>
    <property type="molecule type" value="mRNA"/>
</dbReference>
<dbReference type="GO" id="GO:0044183">
    <property type="term" value="F:protein folding chaperone"/>
    <property type="evidence" value="ECO:0007669"/>
    <property type="project" value="TreeGrafter"/>
</dbReference>
<accession>A0A0K8TNR2</accession>
<feature type="coiled-coil region" evidence="4">
    <location>
        <begin position="72"/>
        <end position="124"/>
    </location>
</feature>
<keyword evidence="4" id="KW-0175">Coiled coil</keyword>
<dbReference type="GO" id="GO:0051082">
    <property type="term" value="F:unfolded protein binding"/>
    <property type="evidence" value="ECO:0007669"/>
    <property type="project" value="InterPro"/>
</dbReference>
<dbReference type="SUPFAM" id="SSF46579">
    <property type="entry name" value="Prefoldin"/>
    <property type="match status" value="1"/>
</dbReference>
<reference evidence="5" key="1">
    <citation type="journal article" date="2015" name="Insect Biochem. Mol. Biol.">
        <title>An insight into the sialome of the horse fly, Tabanus bromius.</title>
        <authorList>
            <person name="Ribeiro J.M."/>
            <person name="Kazimirova M."/>
            <person name="Takac P."/>
            <person name="Andersen J.F."/>
            <person name="Francischetti I.M."/>
        </authorList>
    </citation>
    <scope>NUCLEOTIDE SEQUENCE</scope>
</reference>
<organism evidence="5">
    <name type="scientific">Tabanus bromius</name>
    <name type="common">Band-eyed brown horse fly</name>
    <dbReference type="NCBI Taxonomy" id="304241"/>
    <lineage>
        <taxon>Eukaryota</taxon>
        <taxon>Metazoa</taxon>
        <taxon>Ecdysozoa</taxon>
        <taxon>Arthropoda</taxon>
        <taxon>Hexapoda</taxon>
        <taxon>Insecta</taxon>
        <taxon>Pterygota</taxon>
        <taxon>Neoptera</taxon>
        <taxon>Endopterygota</taxon>
        <taxon>Diptera</taxon>
        <taxon>Brachycera</taxon>
        <taxon>Tabanomorpha</taxon>
        <taxon>Tabanoidea</taxon>
        <taxon>Tabanidae</taxon>
        <taxon>Tabanus</taxon>
    </lineage>
</organism>
<evidence type="ECO:0000313" key="5">
    <source>
        <dbReference type="EMBL" id="JAI16004.1"/>
    </source>
</evidence>
<sequence>MAAMDLELKKAFTEMQINKIETAKKLKMLDMQTDVFKNSKQKYSITEREISTYDDSTRIYSSIGRMFVLSNVDEMQKELKSKQDKCETLITQLEEKKKFLVKNLQEQEDSLRELVQQKKADSKQ</sequence>
<evidence type="ECO:0000256" key="1">
    <source>
        <dbReference type="ARBA" id="ARBA00008045"/>
    </source>
</evidence>
<keyword evidence="3" id="KW-0143">Chaperone</keyword>
<dbReference type="AlphaFoldDB" id="A0A0K8TNR2"/>
<proteinExistence type="evidence at transcript level"/>
<dbReference type="InterPro" id="IPR002777">
    <property type="entry name" value="PFD_beta-like"/>
</dbReference>
<comment type="similarity">
    <text evidence="1">Belongs to the prefoldin subunit beta family.</text>
</comment>
<dbReference type="InterPro" id="IPR009053">
    <property type="entry name" value="Prefoldin"/>
</dbReference>
<dbReference type="Gene3D" id="1.10.287.370">
    <property type="match status" value="1"/>
</dbReference>
<dbReference type="PANTHER" id="PTHR20903:SF0">
    <property type="entry name" value="PREFOLDIN SUBUNIT 1"/>
    <property type="match status" value="1"/>
</dbReference>
<evidence type="ECO:0000256" key="4">
    <source>
        <dbReference type="SAM" id="Coils"/>
    </source>
</evidence>
<evidence type="ECO:0000256" key="2">
    <source>
        <dbReference type="ARBA" id="ARBA00011695"/>
    </source>
</evidence>
<evidence type="ECO:0000256" key="3">
    <source>
        <dbReference type="ARBA" id="ARBA00023186"/>
    </source>
</evidence>
<name>A0A0K8TNR2_TABBR</name>
<dbReference type="GO" id="GO:0016272">
    <property type="term" value="C:prefoldin complex"/>
    <property type="evidence" value="ECO:0007669"/>
    <property type="project" value="InterPro"/>
</dbReference>
<dbReference type="GO" id="GO:0005737">
    <property type="term" value="C:cytoplasm"/>
    <property type="evidence" value="ECO:0007669"/>
    <property type="project" value="TreeGrafter"/>
</dbReference>
<protein>
    <submittedName>
        <fullName evidence="5">Putative molecular chaperone prefoldin subunit 1</fullName>
    </submittedName>
</protein>
<dbReference type="PANTHER" id="PTHR20903">
    <property type="entry name" value="PREFOLDIN SUBUNIT 1-RELATED"/>
    <property type="match status" value="1"/>
</dbReference>
<dbReference type="Pfam" id="PF01920">
    <property type="entry name" value="Prefoldin_2"/>
    <property type="match status" value="1"/>
</dbReference>
<comment type="subunit">
    <text evidence="2">Heterohexamer of two PFD-alpha type and four PFD-beta type subunits.</text>
</comment>